<evidence type="ECO:0000256" key="1">
    <source>
        <dbReference type="SAM" id="SignalP"/>
    </source>
</evidence>
<dbReference type="RefSeq" id="WP_183967865.1">
    <property type="nucleotide sequence ID" value="NZ_BAABEW010000025.1"/>
</dbReference>
<dbReference type="InterPro" id="IPR013990">
    <property type="entry name" value="WHy-dom"/>
</dbReference>
<dbReference type="GO" id="GO:0009269">
    <property type="term" value="P:response to desiccation"/>
    <property type="evidence" value="ECO:0007669"/>
    <property type="project" value="InterPro"/>
</dbReference>
<dbReference type="SMART" id="SM00769">
    <property type="entry name" value="WHy"/>
    <property type="match status" value="1"/>
</dbReference>
<organism evidence="3 4">
    <name type="scientific">Quisquiliibacterium transsilvanicum</name>
    <dbReference type="NCBI Taxonomy" id="1549638"/>
    <lineage>
        <taxon>Bacteria</taxon>
        <taxon>Pseudomonadati</taxon>
        <taxon>Pseudomonadota</taxon>
        <taxon>Betaproteobacteria</taxon>
        <taxon>Burkholderiales</taxon>
        <taxon>Burkholderiaceae</taxon>
        <taxon>Quisquiliibacterium</taxon>
    </lineage>
</organism>
<comment type="caution">
    <text evidence="3">The sequence shown here is derived from an EMBL/GenBank/DDBJ whole genome shotgun (WGS) entry which is preliminary data.</text>
</comment>
<gene>
    <name evidence="3" type="ORF">HNQ70_002458</name>
</gene>
<proteinExistence type="predicted"/>
<feature type="signal peptide" evidence="1">
    <location>
        <begin position="1"/>
        <end position="26"/>
    </location>
</feature>
<dbReference type="AlphaFoldDB" id="A0A7W8M9U1"/>
<name>A0A7W8M9U1_9BURK</name>
<keyword evidence="4" id="KW-1185">Reference proteome</keyword>
<dbReference type="Proteomes" id="UP000532440">
    <property type="component" value="Unassembled WGS sequence"/>
</dbReference>
<reference evidence="3 4" key="1">
    <citation type="submission" date="2020-08" db="EMBL/GenBank/DDBJ databases">
        <title>Genomic Encyclopedia of Type Strains, Phase IV (KMG-IV): sequencing the most valuable type-strain genomes for metagenomic binning, comparative biology and taxonomic classification.</title>
        <authorList>
            <person name="Goeker M."/>
        </authorList>
    </citation>
    <scope>NUCLEOTIDE SEQUENCE [LARGE SCALE GENOMIC DNA]</scope>
    <source>
        <strain evidence="3 4">DSM 29781</strain>
    </source>
</reference>
<feature type="domain" description="Water stress and hypersensitive response" evidence="2">
    <location>
        <begin position="38"/>
        <end position="157"/>
    </location>
</feature>
<dbReference type="InterPro" id="IPR004864">
    <property type="entry name" value="LEA_2"/>
</dbReference>
<dbReference type="InterPro" id="IPR006311">
    <property type="entry name" value="TAT_signal"/>
</dbReference>
<dbReference type="Pfam" id="PF03168">
    <property type="entry name" value="LEA_2"/>
    <property type="match status" value="1"/>
</dbReference>
<accession>A0A7W8M9U1</accession>
<dbReference type="Gene3D" id="2.60.40.1820">
    <property type="match status" value="1"/>
</dbReference>
<keyword evidence="1" id="KW-0732">Signal</keyword>
<evidence type="ECO:0000313" key="4">
    <source>
        <dbReference type="Proteomes" id="UP000532440"/>
    </source>
</evidence>
<evidence type="ECO:0000259" key="2">
    <source>
        <dbReference type="SMART" id="SM00769"/>
    </source>
</evidence>
<dbReference type="PROSITE" id="PS51318">
    <property type="entry name" value="TAT"/>
    <property type="match status" value="1"/>
</dbReference>
<sequence>MTNTPRRRLLAAAGALAALAALPACSALPPLGLQAPKLSFSGLSVPRVGLDEIEFLLTVIADNPNEMEVPLSNLRFELDLFGLPFASGAARDPRLTLPGRGTRQVPIAFTMPISGLLDLVSKARSQGSGRLEYRLKGSANWGDSPFTIPFEKTGDLEALRKLRGLIRLPGG</sequence>
<dbReference type="SUPFAM" id="SSF117070">
    <property type="entry name" value="LEA14-like"/>
    <property type="match status" value="1"/>
</dbReference>
<dbReference type="EMBL" id="JACHGB010000004">
    <property type="protein sequence ID" value="MBB5272444.1"/>
    <property type="molecule type" value="Genomic_DNA"/>
</dbReference>
<evidence type="ECO:0000313" key="3">
    <source>
        <dbReference type="EMBL" id="MBB5272444.1"/>
    </source>
</evidence>
<feature type="chain" id="PRO_5031418585" evidence="1">
    <location>
        <begin position="27"/>
        <end position="171"/>
    </location>
</feature>
<protein>
    <submittedName>
        <fullName evidence="3">LEA14-like dessication related protein</fullName>
    </submittedName>
</protein>